<protein>
    <submittedName>
        <fullName evidence="1">Condensin-2 complex subunit G2</fullName>
    </submittedName>
</protein>
<evidence type="ECO:0000313" key="2">
    <source>
        <dbReference type="Proteomes" id="UP000770661"/>
    </source>
</evidence>
<dbReference type="Proteomes" id="UP000770661">
    <property type="component" value="Unassembled WGS sequence"/>
</dbReference>
<proteinExistence type="predicted"/>
<sequence length="158" mass="18012">MLDTVGILWTTNAHRLARPQNTKYLETLRTKISKNYQQFFRYFKGSDTSYKNFVTALCNWNRADSLLELLSEWLEEGFRSGLSGHHKEKRRSRRQVRFCETVQPKPLVALHILRHVLEHPLNRVSVLAATARAGAGHHTGHGQGQGRCGGRGEGCLFL</sequence>
<organism evidence="1 2">
    <name type="scientific">Chionoecetes opilio</name>
    <name type="common">Atlantic snow crab</name>
    <name type="synonym">Cancer opilio</name>
    <dbReference type="NCBI Taxonomy" id="41210"/>
    <lineage>
        <taxon>Eukaryota</taxon>
        <taxon>Metazoa</taxon>
        <taxon>Ecdysozoa</taxon>
        <taxon>Arthropoda</taxon>
        <taxon>Crustacea</taxon>
        <taxon>Multicrustacea</taxon>
        <taxon>Malacostraca</taxon>
        <taxon>Eumalacostraca</taxon>
        <taxon>Eucarida</taxon>
        <taxon>Decapoda</taxon>
        <taxon>Pleocyemata</taxon>
        <taxon>Brachyura</taxon>
        <taxon>Eubrachyura</taxon>
        <taxon>Majoidea</taxon>
        <taxon>Majidae</taxon>
        <taxon>Chionoecetes</taxon>
    </lineage>
</organism>
<accession>A0A8J4XNF9</accession>
<reference evidence="1" key="1">
    <citation type="submission" date="2020-07" db="EMBL/GenBank/DDBJ databases">
        <title>The High-quality genome of the commercially important snow crab, Chionoecetes opilio.</title>
        <authorList>
            <person name="Jeong J.-H."/>
            <person name="Ryu S."/>
        </authorList>
    </citation>
    <scope>NUCLEOTIDE SEQUENCE</scope>
    <source>
        <strain evidence="1">MADBK_172401_WGS</strain>
        <tissue evidence="1">Digestive gland</tissue>
    </source>
</reference>
<dbReference type="EMBL" id="JACEEZ010024151">
    <property type="protein sequence ID" value="KAG0710488.1"/>
    <property type="molecule type" value="Genomic_DNA"/>
</dbReference>
<name>A0A8J4XNF9_CHIOP</name>
<dbReference type="OrthoDB" id="10062843at2759"/>
<evidence type="ECO:0000313" key="1">
    <source>
        <dbReference type="EMBL" id="KAG0710488.1"/>
    </source>
</evidence>
<keyword evidence="2" id="KW-1185">Reference proteome</keyword>
<comment type="caution">
    <text evidence="1">The sequence shown here is derived from an EMBL/GenBank/DDBJ whole genome shotgun (WGS) entry which is preliminary data.</text>
</comment>
<gene>
    <name evidence="1" type="primary">ncapg2_0</name>
    <name evidence="1" type="ORF">GWK47_022694</name>
</gene>
<dbReference type="AlphaFoldDB" id="A0A8J4XNF9"/>